<evidence type="ECO:0000313" key="4">
    <source>
        <dbReference type="Proteomes" id="UP000799778"/>
    </source>
</evidence>
<dbReference type="Proteomes" id="UP000799778">
    <property type="component" value="Unassembled WGS sequence"/>
</dbReference>
<evidence type="ECO:0000313" key="3">
    <source>
        <dbReference type="EMBL" id="KAF2015131.1"/>
    </source>
</evidence>
<evidence type="ECO:0000256" key="1">
    <source>
        <dbReference type="SAM" id="MobiDB-lite"/>
    </source>
</evidence>
<gene>
    <name evidence="3" type="ORF">BU24DRAFT_228758</name>
</gene>
<sequence>MNPTTSDEVPEKSSAHDEQIEPEDQDAQRCCRLHSEDAAYIAQRESIDCCKHGKGETDDISSLSRNMNGMLLESETVEPLVYPHTSNALDSFRLLALHPEMGSPNSTVRCEFIVRSTNEDYCYLAIRGSRGHPSLVVDIVVNGQKLEVTKNIQVFLSTIRSKTHTRLLWIREICLNAANKEERNMAFTEQQENYIFAHSCRALDMNDFMDDAVYEEADRLSSQSAKLWREIPTDELQDDFHHPQHFPISVEGTSERGDLPLPYRYVPLDVVAGEIRLVLLPPAKQYSDPIKAYLAHERLNGPVRFLCLSYTWGSSQRDNEMLLNNQVMKITHNLDKALRDLRSYDNIGIVVWIDAICINQENTQEKSRQIPRMCSIYAKAFTVWMWLGEWSEDAETAISFIGAICAAPDWQKRTPAHGYQITYNPRICQGFASLYRLLTRPYFTRSWIVQEVAMSSNPTVVYGRQRISWFQLQQAASVIQVHWDGYARQDDFDKELPRSHEEVALRLSHVHRLHYHRSLQENGKRSSLLHLALSARSTACYDPRDKLYALWDLADDARLLGLKPDYTTPAFEVYMDFAQAYIEKHNSLDIICASQEFTIGLGTWTPEWRHPATMNPLIQHILPPTVRDSSTDTAPLDRALYCASRSTRPICTFPDKKTLSCAGMFIDKIDYVLEQKGQVDILDVLRCRDIARQWCRRYGKLMPEDEVDDQFWCMLMGEEPGAIRVETHPERNSVSFPGADDENMNYRERIYSMLRGRRVIFTKLGYMGLARADVVPGMDVCILLGCSVPVVLGACDDFFFFSGSIYVQGWMKGEMLASMGTDEEIQRRFHKEKPITIR</sequence>
<dbReference type="Pfam" id="PF26639">
    <property type="entry name" value="Het-6_barrel"/>
    <property type="match status" value="1"/>
</dbReference>
<dbReference type="InterPro" id="IPR010730">
    <property type="entry name" value="HET"/>
</dbReference>
<dbReference type="AlphaFoldDB" id="A0A6A5XQU2"/>
<dbReference type="Pfam" id="PF06985">
    <property type="entry name" value="HET"/>
    <property type="match status" value="2"/>
</dbReference>
<evidence type="ECO:0000259" key="2">
    <source>
        <dbReference type="Pfam" id="PF06985"/>
    </source>
</evidence>
<feature type="domain" description="Heterokaryon incompatibility" evidence="2">
    <location>
        <begin position="305"/>
        <end position="451"/>
    </location>
</feature>
<accession>A0A6A5XQU2</accession>
<organism evidence="3 4">
    <name type="scientific">Aaosphaeria arxii CBS 175.79</name>
    <dbReference type="NCBI Taxonomy" id="1450172"/>
    <lineage>
        <taxon>Eukaryota</taxon>
        <taxon>Fungi</taxon>
        <taxon>Dikarya</taxon>
        <taxon>Ascomycota</taxon>
        <taxon>Pezizomycotina</taxon>
        <taxon>Dothideomycetes</taxon>
        <taxon>Pleosporomycetidae</taxon>
        <taxon>Pleosporales</taxon>
        <taxon>Pleosporales incertae sedis</taxon>
        <taxon>Aaosphaeria</taxon>
    </lineage>
</organism>
<dbReference type="RefSeq" id="XP_033383470.1">
    <property type="nucleotide sequence ID" value="XM_033522145.1"/>
</dbReference>
<protein>
    <recommendedName>
        <fullName evidence="2">Heterokaryon incompatibility domain-containing protein</fullName>
    </recommendedName>
</protein>
<dbReference type="InterPro" id="IPR052895">
    <property type="entry name" value="HetReg/Transcr_Mod"/>
</dbReference>
<name>A0A6A5XQU2_9PLEO</name>
<proteinExistence type="predicted"/>
<dbReference type="GeneID" id="54279542"/>
<dbReference type="PANTHER" id="PTHR24148">
    <property type="entry name" value="ANKYRIN REPEAT DOMAIN-CONTAINING PROTEIN 39 HOMOLOG-RELATED"/>
    <property type="match status" value="1"/>
</dbReference>
<feature type="domain" description="Heterokaryon incompatibility" evidence="2">
    <location>
        <begin position="138"/>
        <end position="203"/>
    </location>
</feature>
<dbReference type="PANTHER" id="PTHR24148:SF64">
    <property type="entry name" value="HETEROKARYON INCOMPATIBILITY DOMAIN-CONTAINING PROTEIN"/>
    <property type="match status" value="1"/>
</dbReference>
<reference evidence="3" key="1">
    <citation type="journal article" date="2020" name="Stud. Mycol.">
        <title>101 Dothideomycetes genomes: a test case for predicting lifestyles and emergence of pathogens.</title>
        <authorList>
            <person name="Haridas S."/>
            <person name="Albert R."/>
            <person name="Binder M."/>
            <person name="Bloem J."/>
            <person name="Labutti K."/>
            <person name="Salamov A."/>
            <person name="Andreopoulos B."/>
            <person name="Baker S."/>
            <person name="Barry K."/>
            <person name="Bills G."/>
            <person name="Bluhm B."/>
            <person name="Cannon C."/>
            <person name="Castanera R."/>
            <person name="Culley D."/>
            <person name="Daum C."/>
            <person name="Ezra D."/>
            <person name="Gonzalez J."/>
            <person name="Henrissat B."/>
            <person name="Kuo A."/>
            <person name="Liang C."/>
            <person name="Lipzen A."/>
            <person name="Lutzoni F."/>
            <person name="Magnuson J."/>
            <person name="Mondo S."/>
            <person name="Nolan M."/>
            <person name="Ohm R."/>
            <person name="Pangilinan J."/>
            <person name="Park H.-J."/>
            <person name="Ramirez L."/>
            <person name="Alfaro M."/>
            <person name="Sun H."/>
            <person name="Tritt A."/>
            <person name="Yoshinaga Y."/>
            <person name="Zwiers L.-H."/>
            <person name="Turgeon B."/>
            <person name="Goodwin S."/>
            <person name="Spatafora J."/>
            <person name="Crous P."/>
            <person name="Grigoriev I."/>
        </authorList>
    </citation>
    <scope>NUCLEOTIDE SEQUENCE</scope>
    <source>
        <strain evidence="3">CBS 175.79</strain>
    </source>
</reference>
<keyword evidence="4" id="KW-1185">Reference proteome</keyword>
<dbReference type="EMBL" id="ML978070">
    <property type="protein sequence ID" value="KAF2015131.1"/>
    <property type="molecule type" value="Genomic_DNA"/>
</dbReference>
<feature type="region of interest" description="Disordered" evidence="1">
    <location>
        <begin position="1"/>
        <end position="27"/>
    </location>
</feature>
<dbReference type="OrthoDB" id="4850726at2759"/>
<feature type="compositionally biased region" description="Basic and acidic residues" evidence="1">
    <location>
        <begin position="9"/>
        <end position="19"/>
    </location>
</feature>